<dbReference type="EMBL" id="MJEQ01000711">
    <property type="protein sequence ID" value="OIT34439.1"/>
    <property type="molecule type" value="Genomic_DNA"/>
</dbReference>
<name>A0A314KQ63_NICAT</name>
<dbReference type="Gramene" id="OIT31402">
    <property type="protein sequence ID" value="OIT31402"/>
    <property type="gene ID" value="A4A49_38412"/>
</dbReference>
<evidence type="ECO:0000313" key="3">
    <source>
        <dbReference type="EMBL" id="OIT34439.1"/>
    </source>
</evidence>
<dbReference type="Gramene" id="OIT34439">
    <property type="protein sequence ID" value="OIT34439"/>
    <property type="gene ID" value="A4A49_57936"/>
</dbReference>
<accession>A0A314KQ63</accession>
<reference evidence="2 4" key="1">
    <citation type="submission" date="2016-11" db="EMBL/GenBank/DDBJ databases">
        <title>The genome of Nicotiana attenuata.</title>
        <authorList>
            <person name="Xu S."/>
            <person name="Brockmoeller T."/>
            <person name="Gaquerel E."/>
            <person name="Navarro A."/>
            <person name="Kuhl H."/>
            <person name="Gase K."/>
            <person name="Ling Z."/>
            <person name="Zhou W."/>
            <person name="Kreitzer C."/>
            <person name="Stanke M."/>
            <person name="Tang H."/>
            <person name="Lyons E."/>
            <person name="Pandey P."/>
            <person name="Pandey S.P."/>
            <person name="Timmermann B."/>
            <person name="Baldwin I.T."/>
        </authorList>
    </citation>
    <scope>NUCLEOTIDE SEQUENCE [LARGE SCALE GENOMIC DNA]</scope>
    <source>
        <strain evidence="4">cv. UT</strain>
        <strain evidence="2">UT</strain>
        <tissue evidence="2">Leaves</tissue>
    </source>
</reference>
<feature type="region of interest" description="Disordered" evidence="1">
    <location>
        <begin position="14"/>
        <end position="36"/>
    </location>
</feature>
<comment type="caution">
    <text evidence="2">The sequence shown here is derived from an EMBL/GenBank/DDBJ whole genome shotgun (WGS) entry which is preliminary data.</text>
</comment>
<dbReference type="Proteomes" id="UP000187609">
    <property type="component" value="Unassembled WGS sequence"/>
</dbReference>
<organism evidence="2 4">
    <name type="scientific">Nicotiana attenuata</name>
    <name type="common">Coyote tobacco</name>
    <dbReference type="NCBI Taxonomy" id="49451"/>
    <lineage>
        <taxon>Eukaryota</taxon>
        <taxon>Viridiplantae</taxon>
        <taxon>Streptophyta</taxon>
        <taxon>Embryophyta</taxon>
        <taxon>Tracheophyta</taxon>
        <taxon>Spermatophyta</taxon>
        <taxon>Magnoliopsida</taxon>
        <taxon>eudicotyledons</taxon>
        <taxon>Gunneridae</taxon>
        <taxon>Pentapetalae</taxon>
        <taxon>asterids</taxon>
        <taxon>lamiids</taxon>
        <taxon>Solanales</taxon>
        <taxon>Solanaceae</taxon>
        <taxon>Nicotianoideae</taxon>
        <taxon>Nicotianeae</taxon>
        <taxon>Nicotiana</taxon>
    </lineage>
</organism>
<protein>
    <submittedName>
        <fullName evidence="2">Alpha-glucan phosphorylase, h isozyme</fullName>
    </submittedName>
</protein>
<dbReference type="AlphaFoldDB" id="A0A314KQ63"/>
<gene>
    <name evidence="2" type="primary">PHSH_1</name>
    <name evidence="3" type="synonym">PHSH_3</name>
    <name evidence="2" type="ORF">A4A49_38412</name>
    <name evidence="3" type="ORF">A4A49_57936</name>
</gene>
<proteinExistence type="predicted"/>
<keyword evidence="4" id="KW-1185">Reference proteome</keyword>
<sequence>MNTMNHWRKVFQAKDSKVAPPAQRPPQAHDPVSLKHQHMHHGRLGFQWHWSKLFPGDTPWISSMFALD</sequence>
<evidence type="ECO:0000313" key="2">
    <source>
        <dbReference type="EMBL" id="OIT31402.1"/>
    </source>
</evidence>
<evidence type="ECO:0000256" key="1">
    <source>
        <dbReference type="SAM" id="MobiDB-lite"/>
    </source>
</evidence>
<dbReference type="EMBL" id="MJEQ01001281">
    <property type="protein sequence ID" value="OIT31402.1"/>
    <property type="molecule type" value="Genomic_DNA"/>
</dbReference>
<evidence type="ECO:0000313" key="4">
    <source>
        <dbReference type="Proteomes" id="UP000187609"/>
    </source>
</evidence>